<dbReference type="RefSeq" id="WP_146573698.1">
    <property type="nucleotide sequence ID" value="NZ_SJPH01000003.1"/>
</dbReference>
<organism evidence="2 3">
    <name type="scientific">Botrimarina hoheduenensis</name>
    <dbReference type="NCBI Taxonomy" id="2528000"/>
    <lineage>
        <taxon>Bacteria</taxon>
        <taxon>Pseudomonadati</taxon>
        <taxon>Planctomycetota</taxon>
        <taxon>Planctomycetia</taxon>
        <taxon>Pirellulales</taxon>
        <taxon>Lacipirellulaceae</taxon>
        <taxon>Botrimarina</taxon>
    </lineage>
</organism>
<proteinExistence type="predicted"/>
<evidence type="ECO:0000313" key="3">
    <source>
        <dbReference type="Proteomes" id="UP000318995"/>
    </source>
</evidence>
<dbReference type="Proteomes" id="UP000318995">
    <property type="component" value="Unassembled WGS sequence"/>
</dbReference>
<sequence precursor="true">MNRFTNSMPRVQRCGVLVLMLMLAPGTMAGAASPAIEAALAMPRTKPVHYVDAALALVDLGVPEKATAIADELVALSPNEDALAQLVESAGSARLLRLAREFPTTVSLVERAMTLAAARSTAPERLQKLAQRLTTGDLAEQQAALADLRQTGTAGVRFVIAAIADANNREAEARLREALVALEPESLPAIVGATADKNEAVATQSIYALGRLAQLGRLRSGTYAALIAVPALLDPAGQPAGEAARWSYQQIAGEPADPATAVRLLDSTIAELLAGSVPWRPDAEDRVAWLDEGEIPTDRAAVALAARLAADRARLTPGETAAQRRALRLAAEAGPLLIDTPLDVERFTTSELLSTLDEALVARQMGAAKRLCEALGQRGDRTALASVQGRPTPLAAALAAPSPAARFAALEAIMTLAPETPFAGSSGVAETLAYFAAASGKRRAVVATPNFAYSAEIAGHLLAAGIAATPTNRGSDLLVPLEKTPDVELALVDLAVLRPGARETLFRLRRLAGGAALPVAVLAPDGRLAEAQALAEEHDLRVIAVARPYGAASVSALAERLTGLRSAEAPTADERAQMATRARGWIAQIAANGPRFYQLRDSIPEITAALAAGDAKTPVAILATLADPASQRRLAAAASNELQPLADRQAAAEGFAESVSRFGLLLSEAEVYAQYQAYNQAATADEPIQRVLGSVLDTIETRRSPRTPTAP</sequence>
<gene>
    <name evidence="2" type="ORF">Pla111_19610</name>
</gene>
<comment type="caution">
    <text evidence="2">The sequence shown here is derived from an EMBL/GenBank/DDBJ whole genome shotgun (WGS) entry which is preliminary data.</text>
</comment>
<reference evidence="2 3" key="1">
    <citation type="submission" date="2019-02" db="EMBL/GenBank/DDBJ databases">
        <title>Deep-cultivation of Planctomycetes and their phenomic and genomic characterization uncovers novel biology.</title>
        <authorList>
            <person name="Wiegand S."/>
            <person name="Jogler M."/>
            <person name="Boedeker C."/>
            <person name="Pinto D."/>
            <person name="Vollmers J."/>
            <person name="Rivas-Marin E."/>
            <person name="Kohn T."/>
            <person name="Peeters S.H."/>
            <person name="Heuer A."/>
            <person name="Rast P."/>
            <person name="Oberbeckmann S."/>
            <person name="Bunk B."/>
            <person name="Jeske O."/>
            <person name="Meyerdierks A."/>
            <person name="Storesund J.E."/>
            <person name="Kallscheuer N."/>
            <person name="Luecker S."/>
            <person name="Lage O.M."/>
            <person name="Pohl T."/>
            <person name="Merkel B.J."/>
            <person name="Hornburger P."/>
            <person name="Mueller R.-W."/>
            <person name="Bruemmer F."/>
            <person name="Labrenz M."/>
            <person name="Spormann A.M."/>
            <person name="Op Den Camp H."/>
            <person name="Overmann J."/>
            <person name="Amann R."/>
            <person name="Jetten M.S.M."/>
            <person name="Mascher T."/>
            <person name="Medema M.H."/>
            <person name="Devos D.P."/>
            <person name="Kaster A.-K."/>
            <person name="Ovreas L."/>
            <person name="Rohde M."/>
            <person name="Galperin M.Y."/>
            <person name="Jogler C."/>
        </authorList>
    </citation>
    <scope>NUCLEOTIDE SEQUENCE [LARGE SCALE GENOMIC DNA]</scope>
    <source>
        <strain evidence="2 3">Pla111</strain>
    </source>
</reference>
<feature type="chain" id="PRO_5022681671" description="Response regulatory domain-containing protein" evidence="1">
    <location>
        <begin position="32"/>
        <end position="711"/>
    </location>
</feature>
<accession>A0A5C5W9Z6</accession>
<protein>
    <recommendedName>
        <fullName evidence="4">Response regulatory domain-containing protein</fullName>
    </recommendedName>
</protein>
<evidence type="ECO:0000256" key="1">
    <source>
        <dbReference type="SAM" id="SignalP"/>
    </source>
</evidence>
<feature type="signal peptide" evidence="1">
    <location>
        <begin position="1"/>
        <end position="31"/>
    </location>
</feature>
<keyword evidence="3" id="KW-1185">Reference proteome</keyword>
<name>A0A5C5W9Z6_9BACT</name>
<evidence type="ECO:0000313" key="2">
    <source>
        <dbReference type="EMBL" id="TWT46859.1"/>
    </source>
</evidence>
<dbReference type="AlphaFoldDB" id="A0A5C5W9Z6"/>
<dbReference type="OrthoDB" id="253582at2"/>
<dbReference type="EMBL" id="SJPH01000003">
    <property type="protein sequence ID" value="TWT46859.1"/>
    <property type="molecule type" value="Genomic_DNA"/>
</dbReference>
<keyword evidence="1" id="KW-0732">Signal</keyword>
<evidence type="ECO:0008006" key="4">
    <source>
        <dbReference type="Google" id="ProtNLM"/>
    </source>
</evidence>